<evidence type="ECO:0000313" key="1">
    <source>
        <dbReference type="EMBL" id="CAB3660380.1"/>
    </source>
</evidence>
<gene>
    <name evidence="1" type="ORF">LMG24238_01637</name>
</gene>
<dbReference type="AlphaFoldDB" id="A0A6J5AIB2"/>
<evidence type="ECO:0000313" key="2">
    <source>
        <dbReference type="Proteomes" id="UP000494255"/>
    </source>
</evidence>
<dbReference type="Gene3D" id="2.60.120.10">
    <property type="entry name" value="Jelly Rolls"/>
    <property type="match status" value="1"/>
</dbReference>
<accession>A0A6J5AIB2</accession>
<dbReference type="EMBL" id="CADIKC010000001">
    <property type="protein sequence ID" value="CAB3660380.1"/>
    <property type="molecule type" value="Genomic_DNA"/>
</dbReference>
<dbReference type="InterPro" id="IPR014710">
    <property type="entry name" value="RmlC-like_jellyroll"/>
</dbReference>
<name>A0A6J5AIB2_9BURK</name>
<protein>
    <submittedName>
        <fullName evidence="1">Uncharacterized protein</fullName>
    </submittedName>
</protein>
<organism evidence="1 2">
    <name type="scientific">Paraburkholderia sediminicola</name>
    <dbReference type="NCBI Taxonomy" id="458836"/>
    <lineage>
        <taxon>Bacteria</taxon>
        <taxon>Pseudomonadati</taxon>
        <taxon>Pseudomonadota</taxon>
        <taxon>Betaproteobacteria</taxon>
        <taxon>Burkholderiales</taxon>
        <taxon>Burkholderiaceae</taxon>
        <taxon>Paraburkholderia</taxon>
    </lineage>
</organism>
<sequence>MGFARGGAAHTLSNTGHLPLVLIVAGQRLEHDVCDYPHIGKRLYAAGTNTVFVDLPKENEA</sequence>
<dbReference type="Proteomes" id="UP000494255">
    <property type="component" value="Unassembled WGS sequence"/>
</dbReference>
<reference evidence="1 2" key="1">
    <citation type="submission" date="2020-04" db="EMBL/GenBank/DDBJ databases">
        <authorList>
            <person name="De Canck E."/>
        </authorList>
    </citation>
    <scope>NUCLEOTIDE SEQUENCE [LARGE SCALE GENOMIC DNA]</scope>
    <source>
        <strain evidence="1 2">LMG 24238</strain>
    </source>
</reference>
<proteinExistence type="predicted"/>
<keyword evidence="2" id="KW-1185">Reference proteome</keyword>